<feature type="region of interest" description="Disordered" evidence="1">
    <location>
        <begin position="21"/>
        <end position="47"/>
    </location>
</feature>
<evidence type="ECO:0000313" key="3">
    <source>
        <dbReference type="WBParaSite" id="Hba_17403"/>
    </source>
</evidence>
<keyword evidence="2" id="KW-1185">Reference proteome</keyword>
<proteinExistence type="predicted"/>
<dbReference type="Proteomes" id="UP000095283">
    <property type="component" value="Unplaced"/>
</dbReference>
<name>A0A1I7XIT0_HETBA</name>
<evidence type="ECO:0000313" key="2">
    <source>
        <dbReference type="Proteomes" id="UP000095283"/>
    </source>
</evidence>
<protein>
    <submittedName>
        <fullName evidence="3">Transposase</fullName>
    </submittedName>
</protein>
<accession>A0A1I7XIT0</accession>
<dbReference type="AlphaFoldDB" id="A0A1I7XIT0"/>
<evidence type="ECO:0000256" key="1">
    <source>
        <dbReference type="SAM" id="MobiDB-lite"/>
    </source>
</evidence>
<organism evidence="2 3">
    <name type="scientific">Heterorhabditis bacteriophora</name>
    <name type="common">Entomopathogenic nematode worm</name>
    <dbReference type="NCBI Taxonomy" id="37862"/>
    <lineage>
        <taxon>Eukaryota</taxon>
        <taxon>Metazoa</taxon>
        <taxon>Ecdysozoa</taxon>
        <taxon>Nematoda</taxon>
        <taxon>Chromadorea</taxon>
        <taxon>Rhabditida</taxon>
        <taxon>Rhabditina</taxon>
        <taxon>Rhabditomorpha</taxon>
        <taxon>Strongyloidea</taxon>
        <taxon>Heterorhabditidae</taxon>
        <taxon>Heterorhabditis</taxon>
    </lineage>
</organism>
<sequence>MCDALAILEWTNKLFPFIPTATKPHNGKRHVKTRPQTNTREMEGPMQPVIEERADTLITGENSCGRMDVL</sequence>
<dbReference type="WBParaSite" id="Hba_17403">
    <property type="protein sequence ID" value="Hba_17403"/>
    <property type="gene ID" value="Hba_17403"/>
</dbReference>
<reference evidence="3" key="1">
    <citation type="submission" date="2016-11" db="UniProtKB">
        <authorList>
            <consortium name="WormBaseParasite"/>
        </authorList>
    </citation>
    <scope>IDENTIFICATION</scope>
</reference>